<evidence type="ECO:0000313" key="1">
    <source>
        <dbReference type="EMBL" id="GMA21248.1"/>
    </source>
</evidence>
<proteinExistence type="predicted"/>
<comment type="caution">
    <text evidence="1">The sequence shown here is derived from an EMBL/GenBank/DDBJ whole genome shotgun (WGS) entry which is preliminary data.</text>
</comment>
<evidence type="ECO:0000313" key="2">
    <source>
        <dbReference type="Proteomes" id="UP001157109"/>
    </source>
</evidence>
<dbReference type="EMBL" id="BSUJ01000001">
    <property type="protein sequence ID" value="GMA21248.1"/>
    <property type="molecule type" value="Genomic_DNA"/>
</dbReference>
<reference evidence="2" key="1">
    <citation type="journal article" date="2019" name="Int. J. Syst. Evol. Microbiol.">
        <title>The Global Catalogue of Microorganisms (GCM) 10K type strain sequencing project: providing services to taxonomists for standard genome sequencing and annotation.</title>
        <authorList>
            <consortium name="The Broad Institute Genomics Platform"/>
            <consortium name="The Broad Institute Genome Sequencing Center for Infectious Disease"/>
            <person name="Wu L."/>
            <person name="Ma J."/>
        </authorList>
    </citation>
    <scope>NUCLEOTIDE SEQUENCE [LARGE SCALE GENOMIC DNA]</scope>
    <source>
        <strain evidence="2">NBRC 105830</strain>
    </source>
</reference>
<dbReference type="Gene3D" id="2.30.110.10">
    <property type="entry name" value="Electron Transport, Fmn-binding Protein, Chain A"/>
    <property type="match status" value="1"/>
</dbReference>
<name>A0ABQ6HU78_9MICO</name>
<gene>
    <name evidence="1" type="ORF">GCM10025862_32690</name>
</gene>
<dbReference type="InterPro" id="IPR004378">
    <property type="entry name" value="F420H2_quin_Rdtase"/>
</dbReference>
<keyword evidence="2" id="KW-1185">Reference proteome</keyword>
<dbReference type="Pfam" id="PF04075">
    <property type="entry name" value="F420H2_quin_red"/>
    <property type="match status" value="1"/>
</dbReference>
<dbReference type="NCBIfam" id="TIGR00026">
    <property type="entry name" value="hi_GC_TIGR00026"/>
    <property type="match status" value="1"/>
</dbReference>
<dbReference type="Proteomes" id="UP001157109">
    <property type="component" value="Unassembled WGS sequence"/>
</dbReference>
<protein>
    <recommendedName>
        <fullName evidence="3">Nitroreductase family deazaflavin-dependent oxidoreductase</fullName>
    </recommendedName>
</protein>
<accession>A0ABQ6HU78</accession>
<evidence type="ECO:0008006" key="3">
    <source>
        <dbReference type="Google" id="ProtNLM"/>
    </source>
</evidence>
<dbReference type="InterPro" id="IPR012349">
    <property type="entry name" value="Split_barrel_FMN-bd"/>
</dbReference>
<dbReference type="SUPFAM" id="SSF50475">
    <property type="entry name" value="FMN-binding split barrel"/>
    <property type="match status" value="1"/>
</dbReference>
<organism evidence="1 2">
    <name type="scientific">Arsenicicoccus piscis</name>
    <dbReference type="NCBI Taxonomy" id="673954"/>
    <lineage>
        <taxon>Bacteria</taxon>
        <taxon>Bacillati</taxon>
        <taxon>Actinomycetota</taxon>
        <taxon>Actinomycetes</taxon>
        <taxon>Micrococcales</taxon>
        <taxon>Intrasporangiaceae</taxon>
        <taxon>Arsenicicoccus</taxon>
    </lineage>
</organism>
<sequence>MVDPSAIPPTGVCDLTTTGRRTGLPRTVEIWYVVHDGQLHIVGSPGRRDWYANLAANPHAVLHLRDPDVSLDVTATVVHDRQERGRLTETAWLRQPWYANRGSTAADWVDGAPMVRLSVGDRA</sequence>